<dbReference type="InterPro" id="IPR011035">
    <property type="entry name" value="Ribosomal_bL25/Gln-tRNA_synth"/>
</dbReference>
<dbReference type="AlphaFoldDB" id="A0A1M5S331"/>
<dbReference type="NCBIfam" id="TIGR00731">
    <property type="entry name" value="bL25_bact_ctc"/>
    <property type="match status" value="1"/>
</dbReference>
<gene>
    <name evidence="5" type="primary">rplY</name>
    <name evidence="5" type="synonym">ctc</name>
    <name evidence="9" type="ORF">SAMN02745245_01092</name>
</gene>
<dbReference type="EMBL" id="FQXI01000006">
    <property type="protein sequence ID" value="SHH32698.1"/>
    <property type="molecule type" value="Genomic_DNA"/>
</dbReference>
<dbReference type="InterPro" id="IPR020930">
    <property type="entry name" value="Ribosomal_uL5_bac-type"/>
</dbReference>
<dbReference type="PANTHER" id="PTHR33284:SF1">
    <property type="entry name" value="RIBOSOMAL PROTEIN L25_GLN-TRNA SYNTHETASE, ANTI-CODON-BINDING DOMAIN-CONTAINING PROTEIN"/>
    <property type="match status" value="1"/>
</dbReference>
<dbReference type="InterPro" id="IPR029751">
    <property type="entry name" value="Ribosomal_L25_dom"/>
</dbReference>
<organism evidence="9 10">
    <name type="scientific">Anaerosphaera aminiphila DSM 21120</name>
    <dbReference type="NCBI Taxonomy" id="1120995"/>
    <lineage>
        <taxon>Bacteria</taxon>
        <taxon>Bacillati</taxon>
        <taxon>Bacillota</taxon>
        <taxon>Tissierellia</taxon>
        <taxon>Tissierellales</taxon>
        <taxon>Peptoniphilaceae</taxon>
        <taxon>Anaerosphaera</taxon>
    </lineage>
</organism>
<feature type="domain" description="Large ribosomal subunit protein bL25 L25" evidence="7">
    <location>
        <begin position="6"/>
        <end position="92"/>
    </location>
</feature>
<protein>
    <recommendedName>
        <fullName evidence="5">Large ribosomal subunit protein bL25</fullName>
    </recommendedName>
    <alternativeName>
        <fullName evidence="5">General stress protein CTC</fullName>
    </alternativeName>
</protein>
<keyword evidence="4 5" id="KW-0687">Ribonucleoprotein</keyword>
<evidence type="ECO:0000313" key="10">
    <source>
        <dbReference type="Proteomes" id="UP000184032"/>
    </source>
</evidence>
<feature type="region of interest" description="Disordered" evidence="6">
    <location>
        <begin position="180"/>
        <end position="212"/>
    </location>
</feature>
<evidence type="ECO:0000313" key="9">
    <source>
        <dbReference type="EMBL" id="SHH32698.1"/>
    </source>
</evidence>
<dbReference type="Gene3D" id="2.170.120.20">
    <property type="entry name" value="Ribosomal protein L25, beta domain"/>
    <property type="match status" value="1"/>
</dbReference>
<dbReference type="PANTHER" id="PTHR33284">
    <property type="entry name" value="RIBOSOMAL PROTEIN L25/GLN-TRNA SYNTHETASE, ANTI-CODON-BINDING DOMAIN-CONTAINING PROTEIN"/>
    <property type="match status" value="1"/>
</dbReference>
<evidence type="ECO:0000256" key="4">
    <source>
        <dbReference type="ARBA" id="ARBA00023274"/>
    </source>
</evidence>
<dbReference type="InterPro" id="IPR001021">
    <property type="entry name" value="Ribosomal_bL25_long"/>
</dbReference>
<dbReference type="InterPro" id="IPR037121">
    <property type="entry name" value="Ribosomal_bL25_C"/>
</dbReference>
<evidence type="ECO:0000256" key="3">
    <source>
        <dbReference type="ARBA" id="ARBA00022980"/>
    </source>
</evidence>
<dbReference type="GO" id="GO:0008097">
    <property type="term" value="F:5S rRNA binding"/>
    <property type="evidence" value="ECO:0007669"/>
    <property type="project" value="InterPro"/>
</dbReference>
<comment type="function">
    <text evidence="5">This is one of the proteins that binds to the 5S RNA in the ribosome where it forms part of the central protuberance.</text>
</comment>
<dbReference type="GO" id="GO:0022625">
    <property type="term" value="C:cytosolic large ribosomal subunit"/>
    <property type="evidence" value="ECO:0007669"/>
    <property type="project" value="TreeGrafter"/>
</dbReference>
<reference evidence="9 10" key="1">
    <citation type="submission" date="2016-11" db="EMBL/GenBank/DDBJ databases">
        <authorList>
            <person name="Jaros S."/>
            <person name="Januszkiewicz K."/>
            <person name="Wedrychowicz H."/>
        </authorList>
    </citation>
    <scope>NUCLEOTIDE SEQUENCE [LARGE SCALE GENOMIC DNA]</scope>
    <source>
        <strain evidence="9 10">DSM 21120</strain>
    </source>
</reference>
<evidence type="ECO:0000259" key="7">
    <source>
        <dbReference type="Pfam" id="PF01386"/>
    </source>
</evidence>
<proteinExistence type="inferred from homology"/>
<evidence type="ECO:0000256" key="2">
    <source>
        <dbReference type="ARBA" id="ARBA00022884"/>
    </source>
</evidence>
<evidence type="ECO:0000256" key="6">
    <source>
        <dbReference type="SAM" id="MobiDB-lite"/>
    </source>
</evidence>
<evidence type="ECO:0000259" key="8">
    <source>
        <dbReference type="Pfam" id="PF14693"/>
    </source>
</evidence>
<evidence type="ECO:0000256" key="5">
    <source>
        <dbReference type="HAMAP-Rule" id="MF_01334"/>
    </source>
</evidence>
<dbReference type="InterPro" id="IPR020056">
    <property type="entry name" value="Rbsml_bL25/Gln-tRNA_synth_N"/>
</dbReference>
<comment type="subunit">
    <text evidence="5">Part of the 50S ribosomal subunit; part of the 5S rRNA/L5/L18/L25 subcomplex. Contacts the 5S rRNA. Binds to the 5S rRNA independently of L5 and L18.</text>
</comment>
<comment type="similarity">
    <text evidence="5">Belongs to the bacterial ribosomal protein bL25 family. CTC subfamily.</text>
</comment>
<dbReference type="CDD" id="cd00495">
    <property type="entry name" value="Ribosomal_L25_TL5_CTC"/>
    <property type="match status" value="1"/>
</dbReference>
<dbReference type="SUPFAM" id="SSF50715">
    <property type="entry name" value="Ribosomal protein L25-like"/>
    <property type="match status" value="1"/>
</dbReference>
<keyword evidence="1 5" id="KW-0699">rRNA-binding</keyword>
<dbReference type="GO" id="GO:0006412">
    <property type="term" value="P:translation"/>
    <property type="evidence" value="ECO:0007669"/>
    <property type="project" value="UniProtKB-UniRule"/>
</dbReference>
<evidence type="ECO:0000256" key="1">
    <source>
        <dbReference type="ARBA" id="ARBA00022730"/>
    </source>
</evidence>
<name>A0A1M5S331_9FIRM</name>
<keyword evidence="10" id="KW-1185">Reference proteome</keyword>
<dbReference type="RefSeq" id="WP_073184504.1">
    <property type="nucleotide sequence ID" value="NZ_FQXI01000006.1"/>
</dbReference>
<dbReference type="InterPro" id="IPR020057">
    <property type="entry name" value="Ribosomal_bL25_b-dom"/>
</dbReference>
<dbReference type="GO" id="GO:0003735">
    <property type="term" value="F:structural constituent of ribosome"/>
    <property type="evidence" value="ECO:0007669"/>
    <property type="project" value="InterPro"/>
</dbReference>
<dbReference type="HAMAP" id="MF_01334">
    <property type="entry name" value="Ribosomal_bL25_CTC"/>
    <property type="match status" value="1"/>
</dbReference>
<sequence length="212" mass="23538">MSSIKLTLEAREEKGKNQVDKLRQVGVVPGVVYSKGNESKSVSAVEKDLMKIYSQAGTSNIVEASLGSDTQMVLFKDVQRHPFKNHILHFDLYLVDMTEKIRVTIPVVLENRDAIRVQPSNLLQILDEIEIECFPADLPSEALINVQDMQIGDVIEVKDLDVSKNDKIEVLTELSDTVATLQEPKEEAEEEAVEEVSAADIPTVSESEGSEE</sequence>
<dbReference type="Proteomes" id="UP000184032">
    <property type="component" value="Unassembled WGS sequence"/>
</dbReference>
<accession>A0A1M5S331</accession>
<dbReference type="Pfam" id="PF01386">
    <property type="entry name" value="Ribosomal_L25p"/>
    <property type="match status" value="1"/>
</dbReference>
<dbReference type="Gene3D" id="2.40.240.10">
    <property type="entry name" value="Ribosomal Protein L25, Chain P"/>
    <property type="match status" value="1"/>
</dbReference>
<dbReference type="STRING" id="1120995.SAMN02745245_01092"/>
<dbReference type="Pfam" id="PF14693">
    <property type="entry name" value="Ribosomal_TL5_C"/>
    <property type="match status" value="1"/>
</dbReference>
<feature type="domain" description="Large ribosomal subunit protein bL25 beta" evidence="8">
    <location>
        <begin position="100"/>
        <end position="185"/>
    </location>
</feature>
<keyword evidence="2 5" id="KW-0694">RNA-binding</keyword>
<dbReference type="OrthoDB" id="9790002at2"/>
<keyword evidence="3 5" id="KW-0689">Ribosomal protein</keyword>